<dbReference type="Proteomes" id="UP000465810">
    <property type="component" value="Unassembled WGS sequence"/>
</dbReference>
<name>A0A7X4GJI4_9SPHN</name>
<protein>
    <submittedName>
        <fullName evidence="9">PDZ domain-containing protein</fullName>
    </submittedName>
</protein>
<sequence>MPRSIMKRTVRAGMALLAFVVTGVAFTPGRTASPSIDPAQSAARPWPVVVHAQMARLGSIEFALRRAAGDSCEERSAAIGVRIDSLQAYPPGDRGAVRQLTGLGDLPQVVAVAPGSPAARAGVQAGDEIAAVNGESVSAIEARIDEPSLIADALEEAIADTRSDAPLVLELRRAGKPWQAQPEPMHLCAARFILKTGEGLVAYSGGTDVAISDKLVEFARNDDELAVFAAHELAHVLAKDGKTRSLRERRAMEDRADILGVELMRCAGYDPVRGMDIWRRYNARDLLRWFRDGTHRNVPDRIARMTAHLGSSPGSCPPPVPQLPASI</sequence>
<evidence type="ECO:0000256" key="2">
    <source>
        <dbReference type="ARBA" id="ARBA00022723"/>
    </source>
</evidence>
<evidence type="ECO:0000259" key="8">
    <source>
        <dbReference type="PROSITE" id="PS50106"/>
    </source>
</evidence>
<dbReference type="Gene3D" id="2.30.42.10">
    <property type="match status" value="1"/>
</dbReference>
<dbReference type="InterPro" id="IPR001478">
    <property type="entry name" value="PDZ"/>
</dbReference>
<dbReference type="InterPro" id="IPR041489">
    <property type="entry name" value="PDZ_6"/>
</dbReference>
<keyword evidence="3 6" id="KW-0378">Hydrolase</keyword>
<dbReference type="SUPFAM" id="SSF50156">
    <property type="entry name" value="PDZ domain-like"/>
    <property type="match status" value="1"/>
</dbReference>
<keyword evidence="2" id="KW-0479">Metal-binding</keyword>
<dbReference type="SMART" id="SM00228">
    <property type="entry name" value="PDZ"/>
    <property type="match status" value="1"/>
</dbReference>
<dbReference type="EMBL" id="WVTD01000020">
    <property type="protein sequence ID" value="MYL99808.1"/>
    <property type="molecule type" value="Genomic_DNA"/>
</dbReference>
<feature type="chain" id="PRO_5030861466" evidence="7">
    <location>
        <begin position="28"/>
        <end position="327"/>
    </location>
</feature>
<keyword evidence="4 6" id="KW-0862">Zinc</keyword>
<accession>A0A7X4GJI4</accession>
<comment type="similarity">
    <text evidence="6">Belongs to the peptidase M48 family.</text>
</comment>
<feature type="domain" description="PDZ" evidence="8">
    <location>
        <begin position="109"/>
        <end position="140"/>
    </location>
</feature>
<evidence type="ECO:0000313" key="9">
    <source>
        <dbReference type="EMBL" id="MYL99808.1"/>
    </source>
</evidence>
<dbReference type="GO" id="GO:0006508">
    <property type="term" value="P:proteolysis"/>
    <property type="evidence" value="ECO:0007669"/>
    <property type="project" value="UniProtKB-KW"/>
</dbReference>
<keyword evidence="7" id="KW-0732">Signal</keyword>
<dbReference type="Pfam" id="PF17820">
    <property type="entry name" value="PDZ_6"/>
    <property type="match status" value="1"/>
</dbReference>
<evidence type="ECO:0000256" key="3">
    <source>
        <dbReference type="ARBA" id="ARBA00022801"/>
    </source>
</evidence>
<dbReference type="GO" id="GO:0046872">
    <property type="term" value="F:metal ion binding"/>
    <property type="evidence" value="ECO:0007669"/>
    <property type="project" value="UniProtKB-KW"/>
</dbReference>
<dbReference type="RefSeq" id="WP_160987231.1">
    <property type="nucleotide sequence ID" value="NZ_WVTD01000020.1"/>
</dbReference>
<gene>
    <name evidence="9" type="ORF">GR702_18780</name>
</gene>
<feature type="signal peptide" evidence="7">
    <location>
        <begin position="1"/>
        <end position="27"/>
    </location>
</feature>
<comment type="caution">
    <text evidence="9">The sequence shown here is derived from an EMBL/GenBank/DDBJ whole genome shotgun (WGS) entry which is preliminary data.</text>
</comment>
<comment type="cofactor">
    <cofactor evidence="6">
        <name>Zn(2+)</name>
        <dbReference type="ChEBI" id="CHEBI:29105"/>
    </cofactor>
    <text evidence="6">Binds 1 zinc ion per subunit.</text>
</comment>
<dbReference type="AlphaFoldDB" id="A0A7X4GJI4"/>
<dbReference type="GO" id="GO:0004222">
    <property type="term" value="F:metalloendopeptidase activity"/>
    <property type="evidence" value="ECO:0007669"/>
    <property type="project" value="InterPro"/>
</dbReference>
<dbReference type="InterPro" id="IPR036034">
    <property type="entry name" value="PDZ_sf"/>
</dbReference>
<evidence type="ECO:0000256" key="1">
    <source>
        <dbReference type="ARBA" id="ARBA00022670"/>
    </source>
</evidence>
<organism evidence="9 10">
    <name type="scientific">Novosphingobium silvae</name>
    <dbReference type="NCBI Taxonomy" id="2692619"/>
    <lineage>
        <taxon>Bacteria</taxon>
        <taxon>Pseudomonadati</taxon>
        <taxon>Pseudomonadota</taxon>
        <taxon>Alphaproteobacteria</taxon>
        <taxon>Sphingomonadales</taxon>
        <taxon>Sphingomonadaceae</taxon>
        <taxon>Novosphingobium</taxon>
    </lineage>
</organism>
<keyword evidence="5 6" id="KW-0482">Metalloprotease</keyword>
<evidence type="ECO:0000256" key="7">
    <source>
        <dbReference type="SAM" id="SignalP"/>
    </source>
</evidence>
<dbReference type="InterPro" id="IPR001915">
    <property type="entry name" value="Peptidase_M48"/>
</dbReference>
<evidence type="ECO:0000256" key="6">
    <source>
        <dbReference type="RuleBase" id="RU003983"/>
    </source>
</evidence>
<proteinExistence type="inferred from homology"/>
<keyword evidence="1 6" id="KW-0645">Protease</keyword>
<keyword evidence="10" id="KW-1185">Reference proteome</keyword>
<evidence type="ECO:0000256" key="4">
    <source>
        <dbReference type="ARBA" id="ARBA00022833"/>
    </source>
</evidence>
<dbReference type="Pfam" id="PF01435">
    <property type="entry name" value="Peptidase_M48"/>
    <property type="match status" value="1"/>
</dbReference>
<reference evidence="9 10" key="1">
    <citation type="submission" date="2019-12" db="EMBL/GenBank/DDBJ databases">
        <authorList>
            <person name="Feng G."/>
            <person name="Zhu H."/>
        </authorList>
    </citation>
    <scope>NUCLEOTIDE SEQUENCE [LARGE SCALE GENOMIC DNA]</scope>
    <source>
        <strain evidence="9 10">FGD1</strain>
    </source>
</reference>
<evidence type="ECO:0000256" key="5">
    <source>
        <dbReference type="ARBA" id="ARBA00023049"/>
    </source>
</evidence>
<evidence type="ECO:0000313" key="10">
    <source>
        <dbReference type="Proteomes" id="UP000465810"/>
    </source>
</evidence>
<dbReference type="PROSITE" id="PS50106">
    <property type="entry name" value="PDZ"/>
    <property type="match status" value="1"/>
</dbReference>